<comment type="similarity">
    <text evidence="4">Belongs to the class I-like SAM-binding methyltransferase superfamily. gTMT family.</text>
</comment>
<evidence type="ECO:0000256" key="4">
    <source>
        <dbReference type="PROSITE-ProRule" id="PRU00914"/>
    </source>
</evidence>
<keyword evidence="1 4" id="KW-0489">Methyltransferase</keyword>
<keyword evidence="3 4" id="KW-0949">S-adenosyl-L-methionine</keyword>
<dbReference type="Proteomes" id="UP000604825">
    <property type="component" value="Unassembled WGS sequence"/>
</dbReference>
<dbReference type="GO" id="GO:0008757">
    <property type="term" value="F:S-adenosylmethionine-dependent methyltransferase activity"/>
    <property type="evidence" value="ECO:0007669"/>
    <property type="project" value="InterPro"/>
</dbReference>
<keyword evidence="2 4" id="KW-0808">Transferase</keyword>
<dbReference type="GO" id="GO:0032259">
    <property type="term" value="P:methylation"/>
    <property type="evidence" value="ECO:0007669"/>
    <property type="project" value="UniProtKB-UniRule"/>
</dbReference>
<feature type="domain" description="Methyltransferase type 11" evidence="5">
    <location>
        <begin position="28"/>
        <end position="126"/>
    </location>
</feature>
<feature type="region of interest" description="SAM motif II" evidence="4">
    <location>
        <begin position="90"/>
        <end position="98"/>
    </location>
</feature>
<evidence type="ECO:0000313" key="6">
    <source>
        <dbReference type="EMBL" id="CAD6256079.1"/>
    </source>
</evidence>
<evidence type="ECO:0000256" key="1">
    <source>
        <dbReference type="ARBA" id="ARBA00022603"/>
    </source>
</evidence>
<dbReference type="AlphaFoldDB" id="A0A811Q9X7"/>
<dbReference type="OrthoDB" id="8300214at2759"/>
<accession>A0A811Q9X7</accession>
<dbReference type="InterPro" id="IPR029063">
    <property type="entry name" value="SAM-dependent_MTases_sf"/>
</dbReference>
<protein>
    <recommendedName>
        <fullName evidence="5">Methyltransferase type 11 domain-containing protein</fullName>
    </recommendedName>
</protein>
<dbReference type="InterPro" id="IPR013216">
    <property type="entry name" value="Methyltransf_11"/>
</dbReference>
<keyword evidence="7" id="KW-1185">Reference proteome</keyword>
<sequence length="247" mass="26952">MPSFHNFDGISCLSSRADDPEKKPKTIVDVGCGIGGSSRYLARKYGAQCTGITLSRVQAERGNALTAAQCFSDKVSLQVADALDQPFPDGMFDLVWSMESGEHMPDKTKFVSELARVAAPGGTIIIVTCCHRNLEPSENSLKPDELSLLKRICNAYCLADWCSPADYVNVAKSLSLEDIRTADWSENVAPFWPAVIKLSLSWKGLTSALTCGWNTIRGAMGILLLIQGYRKGLIKFTIITCRQPRAA</sequence>
<dbReference type="PANTHER" id="PTHR43591:SF81">
    <property type="entry name" value="MAGNESIUM PROTOPORPHYRIN IX METHYLTRANSFERASE, CHLOROPLASTIC-RELATED"/>
    <property type="match status" value="1"/>
</dbReference>
<proteinExistence type="inferred from homology"/>
<dbReference type="InterPro" id="IPR025774">
    <property type="entry name" value="PiNMT-like"/>
</dbReference>
<dbReference type="SUPFAM" id="SSF53335">
    <property type="entry name" value="S-adenosyl-L-methionine-dependent methyltransferases"/>
    <property type="match status" value="1"/>
</dbReference>
<dbReference type="Pfam" id="PF08241">
    <property type="entry name" value="Methyltransf_11"/>
    <property type="match status" value="1"/>
</dbReference>
<dbReference type="CDD" id="cd02440">
    <property type="entry name" value="AdoMet_MTases"/>
    <property type="match status" value="1"/>
</dbReference>
<reference evidence="6" key="1">
    <citation type="submission" date="2020-10" db="EMBL/GenBank/DDBJ databases">
        <authorList>
            <person name="Han B."/>
            <person name="Lu T."/>
            <person name="Zhao Q."/>
            <person name="Huang X."/>
            <person name="Zhao Y."/>
        </authorList>
    </citation>
    <scope>NUCLEOTIDE SEQUENCE</scope>
</reference>
<evidence type="ECO:0000259" key="5">
    <source>
        <dbReference type="Pfam" id="PF08241"/>
    </source>
</evidence>
<organism evidence="6 7">
    <name type="scientific">Miscanthus lutarioriparius</name>
    <dbReference type="NCBI Taxonomy" id="422564"/>
    <lineage>
        <taxon>Eukaryota</taxon>
        <taxon>Viridiplantae</taxon>
        <taxon>Streptophyta</taxon>
        <taxon>Embryophyta</taxon>
        <taxon>Tracheophyta</taxon>
        <taxon>Spermatophyta</taxon>
        <taxon>Magnoliopsida</taxon>
        <taxon>Liliopsida</taxon>
        <taxon>Poales</taxon>
        <taxon>Poaceae</taxon>
        <taxon>PACMAD clade</taxon>
        <taxon>Panicoideae</taxon>
        <taxon>Andropogonodae</taxon>
        <taxon>Andropogoneae</taxon>
        <taxon>Saccharinae</taxon>
        <taxon>Miscanthus</taxon>
    </lineage>
</organism>
<evidence type="ECO:0000313" key="7">
    <source>
        <dbReference type="Proteomes" id="UP000604825"/>
    </source>
</evidence>
<dbReference type="PROSITE" id="PS51581">
    <property type="entry name" value="SAM_GTMT"/>
    <property type="match status" value="1"/>
</dbReference>
<dbReference type="Gene3D" id="3.40.50.150">
    <property type="entry name" value="Vaccinia Virus protein VP39"/>
    <property type="match status" value="1"/>
</dbReference>
<gene>
    <name evidence="6" type="ORF">NCGR_LOCUS39602</name>
</gene>
<dbReference type="EMBL" id="CAJGYO010000010">
    <property type="protein sequence ID" value="CAD6256079.1"/>
    <property type="molecule type" value="Genomic_DNA"/>
</dbReference>
<dbReference type="PANTHER" id="PTHR43591">
    <property type="entry name" value="METHYLTRANSFERASE"/>
    <property type="match status" value="1"/>
</dbReference>
<feature type="region of interest" description="SAM motif I" evidence="4">
    <location>
        <begin position="27"/>
        <end position="36"/>
    </location>
</feature>
<comment type="caution">
    <text evidence="6">The sequence shown here is derived from an EMBL/GenBank/DDBJ whole genome shotgun (WGS) entry which is preliminary data.</text>
</comment>
<evidence type="ECO:0000256" key="3">
    <source>
        <dbReference type="ARBA" id="ARBA00022691"/>
    </source>
</evidence>
<name>A0A811Q9X7_9POAL</name>
<feature type="region of interest" description="SAM motif III" evidence="4">
    <location>
        <begin position="117"/>
        <end position="126"/>
    </location>
</feature>
<evidence type="ECO:0000256" key="2">
    <source>
        <dbReference type="ARBA" id="ARBA00022679"/>
    </source>
</evidence>